<proteinExistence type="predicted"/>
<organism evidence="1 2">
    <name type="scientific">Meripilus lineatus</name>
    <dbReference type="NCBI Taxonomy" id="2056292"/>
    <lineage>
        <taxon>Eukaryota</taxon>
        <taxon>Fungi</taxon>
        <taxon>Dikarya</taxon>
        <taxon>Basidiomycota</taxon>
        <taxon>Agaricomycotina</taxon>
        <taxon>Agaricomycetes</taxon>
        <taxon>Polyporales</taxon>
        <taxon>Meripilaceae</taxon>
        <taxon>Meripilus</taxon>
    </lineage>
</organism>
<evidence type="ECO:0008006" key="3">
    <source>
        <dbReference type="Google" id="ProtNLM"/>
    </source>
</evidence>
<name>A0AAD5V9B8_9APHY</name>
<dbReference type="Gene3D" id="3.80.10.10">
    <property type="entry name" value="Ribonuclease Inhibitor"/>
    <property type="match status" value="1"/>
</dbReference>
<keyword evidence="2" id="KW-1185">Reference proteome</keyword>
<protein>
    <recommendedName>
        <fullName evidence="3">F-box domain-containing protein</fullName>
    </recommendedName>
</protein>
<sequence>MDDEKVSNAVKILKSAINLERLEFADEIPLSSTEAFQAVIELQRLRSVSITSDELAGLFWLKHTKSPISEVKIDDWSREIIPMSELVGLATHLTTLDLNVHGIATANACFSRLRSLVLRVYEPVTASSLASIFPNLDYADIIMHNTDEPEFPSEDEANNLHESNAGDLASSLLPLPRLKTLTAHAHDLYLSAFTPRADEFLVYETLQPDGGIQTMLRKILPAIRPRVLEVSIFFKPEKMAPWQSLKSFISFISNMTSLKTLRLELGSEFEGVHTAVEHVVRFPPIFWRRRFKHPLEALGWYLPTGGGLVFASVSHR</sequence>
<gene>
    <name evidence="1" type="ORF">NLI96_g2916</name>
</gene>
<accession>A0AAD5V9B8</accession>
<evidence type="ECO:0000313" key="1">
    <source>
        <dbReference type="EMBL" id="KAJ3488325.1"/>
    </source>
</evidence>
<dbReference type="Proteomes" id="UP001212997">
    <property type="component" value="Unassembled WGS sequence"/>
</dbReference>
<dbReference type="InterPro" id="IPR032675">
    <property type="entry name" value="LRR_dom_sf"/>
</dbReference>
<evidence type="ECO:0000313" key="2">
    <source>
        <dbReference type="Proteomes" id="UP001212997"/>
    </source>
</evidence>
<comment type="caution">
    <text evidence="1">The sequence shown here is derived from an EMBL/GenBank/DDBJ whole genome shotgun (WGS) entry which is preliminary data.</text>
</comment>
<dbReference type="EMBL" id="JANAWD010000069">
    <property type="protein sequence ID" value="KAJ3488325.1"/>
    <property type="molecule type" value="Genomic_DNA"/>
</dbReference>
<reference evidence="1" key="1">
    <citation type="submission" date="2022-07" db="EMBL/GenBank/DDBJ databases">
        <title>Genome Sequence of Physisporinus lineatus.</title>
        <authorList>
            <person name="Buettner E."/>
        </authorList>
    </citation>
    <scope>NUCLEOTIDE SEQUENCE</scope>
    <source>
        <strain evidence="1">VT162</strain>
    </source>
</reference>
<dbReference type="AlphaFoldDB" id="A0AAD5V9B8"/>